<proteinExistence type="predicted"/>
<protein>
    <submittedName>
        <fullName evidence="1">Uncharacterized protein</fullName>
    </submittedName>
</protein>
<gene>
    <name evidence="1" type="ORF">MGR_1939</name>
</gene>
<name>A4U440_9PROT</name>
<accession>A4U440</accession>
<organism evidence="1">
    <name type="scientific">Magnetospirillum gryphiswaldense</name>
    <dbReference type="NCBI Taxonomy" id="55518"/>
    <lineage>
        <taxon>Bacteria</taxon>
        <taxon>Pseudomonadati</taxon>
        <taxon>Pseudomonadota</taxon>
        <taxon>Alphaproteobacteria</taxon>
        <taxon>Rhodospirillales</taxon>
        <taxon>Rhodospirillaceae</taxon>
        <taxon>Magnetospirillum</taxon>
    </lineage>
</organism>
<dbReference type="EMBL" id="CU459003">
    <property type="protein sequence ID" value="CAM77647.1"/>
    <property type="molecule type" value="Genomic_DNA"/>
</dbReference>
<sequence length="78" mass="8973">MQLPALDIRILWQSKSSKVGLHGLVPAEWCEWRGYPFAIKALPDEWVAELLTKEEFKASGLPKPPRWIANMWNEEAVV</sequence>
<reference evidence="1" key="1">
    <citation type="journal article" date="2007" name="J. Bacteriol.">
        <title>Comparative genome analysis of four magnetotactic bacteria reveals a complex set of group-specific genes implicated in magnetosome biomineralization and function.</title>
        <authorList>
            <person name="Richter M."/>
            <person name="Kube M."/>
            <person name="Bazylinski D.A."/>
            <person name="Lombardot T."/>
            <person name="Gloeckner F.O."/>
            <person name="Reinhardt R."/>
            <person name="Schueler D."/>
        </authorList>
    </citation>
    <scope>NUCLEOTIDE SEQUENCE</scope>
    <source>
        <strain evidence="1">MSR-1</strain>
    </source>
</reference>
<dbReference type="InterPro" id="IPR011335">
    <property type="entry name" value="Restrct_endonuc-II-like"/>
</dbReference>
<dbReference type="SUPFAM" id="SSF52980">
    <property type="entry name" value="Restriction endonuclease-like"/>
    <property type="match status" value="1"/>
</dbReference>
<evidence type="ECO:0000313" key="1">
    <source>
        <dbReference type="EMBL" id="CAM77647.1"/>
    </source>
</evidence>
<dbReference type="AlphaFoldDB" id="A4U440"/>